<dbReference type="GO" id="GO:0016620">
    <property type="term" value="F:oxidoreductase activity, acting on the aldehyde or oxo group of donors, NAD or NADP as acceptor"/>
    <property type="evidence" value="ECO:0007669"/>
    <property type="project" value="InterPro"/>
</dbReference>
<dbReference type="InterPro" id="IPR000534">
    <property type="entry name" value="Semialdehyde_DH_NAD-bd"/>
</dbReference>
<dbReference type="GO" id="GO:0016020">
    <property type="term" value="C:membrane"/>
    <property type="evidence" value="ECO:0007669"/>
    <property type="project" value="UniProtKB-SubCell"/>
</dbReference>
<dbReference type="STRING" id="1219043.SCH01S_01_00070"/>
<comment type="subcellular location">
    <subcellularLocation>
        <location evidence="1">Membrane</location>
    </subcellularLocation>
</comment>
<evidence type="ECO:0000313" key="4">
    <source>
        <dbReference type="EMBL" id="GAO37844.1"/>
    </source>
</evidence>
<keyword evidence="5" id="KW-1185">Reference proteome</keyword>
<organism evidence="4 5">
    <name type="scientific">Sphingomonas changbaiensis NBRC 104936</name>
    <dbReference type="NCBI Taxonomy" id="1219043"/>
    <lineage>
        <taxon>Bacteria</taxon>
        <taxon>Pseudomonadati</taxon>
        <taxon>Pseudomonadota</taxon>
        <taxon>Alphaproteobacteria</taxon>
        <taxon>Sphingomonadales</taxon>
        <taxon>Sphingomonadaceae</taxon>
        <taxon>Sphingomonas</taxon>
    </lineage>
</organism>
<dbReference type="SUPFAM" id="SSF51735">
    <property type="entry name" value="NAD(P)-binding Rossmann-fold domains"/>
    <property type="match status" value="1"/>
</dbReference>
<dbReference type="Proteomes" id="UP000033202">
    <property type="component" value="Unassembled WGS sequence"/>
</dbReference>
<dbReference type="SMART" id="SM00859">
    <property type="entry name" value="Semialdhyde_dh"/>
    <property type="match status" value="1"/>
</dbReference>
<proteinExistence type="predicted"/>
<dbReference type="RefSeq" id="WP_046346719.1">
    <property type="nucleotide sequence ID" value="NZ_BBWU01000001.1"/>
</dbReference>
<comment type="caution">
    <text evidence="4">The sequence shown here is derived from an EMBL/GenBank/DDBJ whole genome shotgun (WGS) entry which is preliminary data.</text>
</comment>
<name>A0A0E9MJW3_9SPHN</name>
<gene>
    <name evidence="4" type="ORF">SCH01S_01_00070</name>
</gene>
<evidence type="ECO:0000256" key="2">
    <source>
        <dbReference type="ARBA" id="ARBA00023136"/>
    </source>
</evidence>
<dbReference type="GO" id="GO:0051287">
    <property type="term" value="F:NAD binding"/>
    <property type="evidence" value="ECO:0007669"/>
    <property type="project" value="InterPro"/>
</dbReference>
<feature type="domain" description="Semialdehyde dehydrogenase NAD-binding" evidence="3">
    <location>
        <begin position="4"/>
        <end position="102"/>
    </location>
</feature>
<dbReference type="OrthoDB" id="9798632at2"/>
<evidence type="ECO:0000259" key="3">
    <source>
        <dbReference type="SMART" id="SM00859"/>
    </source>
</evidence>
<dbReference type="PANTHER" id="PTHR14097:SF7">
    <property type="entry name" value="OXIDOREDUCTASE HTATIP2"/>
    <property type="match status" value="1"/>
</dbReference>
<accession>A0A0E9MJW3</accession>
<dbReference type="InterPro" id="IPR036291">
    <property type="entry name" value="NAD(P)-bd_dom_sf"/>
</dbReference>
<keyword evidence="2" id="KW-0472">Membrane</keyword>
<dbReference type="InterPro" id="IPR001509">
    <property type="entry name" value="Epimerase_deHydtase"/>
</dbReference>
<evidence type="ECO:0000313" key="5">
    <source>
        <dbReference type="Proteomes" id="UP000033202"/>
    </source>
</evidence>
<dbReference type="Gene3D" id="3.40.50.720">
    <property type="entry name" value="NAD(P)-binding Rossmann-like Domain"/>
    <property type="match status" value="1"/>
</dbReference>
<dbReference type="Pfam" id="PF01370">
    <property type="entry name" value="Epimerase"/>
    <property type="match status" value="1"/>
</dbReference>
<reference evidence="4 5" key="1">
    <citation type="submission" date="2015-04" db="EMBL/GenBank/DDBJ databases">
        <title>Whole genome shotgun sequence of Sphingomonas changbaiensis NBRC 104936.</title>
        <authorList>
            <person name="Katano-Makiyama Y."/>
            <person name="Hosoyama A."/>
            <person name="Hashimoto M."/>
            <person name="Noguchi M."/>
            <person name="Tsuchikane K."/>
            <person name="Ohji S."/>
            <person name="Yamazoe A."/>
            <person name="Ichikawa N."/>
            <person name="Kimura A."/>
            <person name="Fujita N."/>
        </authorList>
    </citation>
    <scope>NUCLEOTIDE SEQUENCE [LARGE SCALE GENOMIC DNA]</scope>
    <source>
        <strain evidence="4 5">NBRC 104936</strain>
    </source>
</reference>
<evidence type="ECO:0000256" key="1">
    <source>
        <dbReference type="ARBA" id="ARBA00004370"/>
    </source>
</evidence>
<dbReference type="PANTHER" id="PTHR14097">
    <property type="entry name" value="OXIDOREDUCTASE HTATIP2"/>
    <property type="match status" value="1"/>
</dbReference>
<protein>
    <recommendedName>
        <fullName evidence="3">Semialdehyde dehydrogenase NAD-binding domain-containing protein</fullName>
    </recommendedName>
</protein>
<sequence length="222" mass="23141">MTVRVLLAGGTGLVGTRLTKLLSTRHDVVLTSLARTPRCMAEHAIDFDALVADPLGVAGPDPVDVGISCLGTTIRKAGAQAAFRRVDHDYVLAVARAALGRGARQFIMVSSVGAGGRGFYLRVKGEVEKAVTSLGFARVDIIRPGLILGERQERRPIEKLAQQLAPLLDPLLVGGLGRYASVSADAVAAAIVNLIGKTQPGCHIHQSPELGSLAAEAIRAGA</sequence>
<dbReference type="AlphaFoldDB" id="A0A0E9MJW3"/>
<dbReference type="EMBL" id="BBWU01000001">
    <property type="protein sequence ID" value="GAO37844.1"/>
    <property type="molecule type" value="Genomic_DNA"/>
</dbReference>